<dbReference type="NCBIfam" id="TIGR00014">
    <property type="entry name" value="arsC"/>
    <property type="match status" value="1"/>
</dbReference>
<dbReference type="InterPro" id="IPR036249">
    <property type="entry name" value="Thioredoxin-like_sf"/>
</dbReference>
<keyword evidence="6" id="KW-1185">Reference proteome</keyword>
<dbReference type="EC" id="1.20.4.1" evidence="4"/>
<evidence type="ECO:0000256" key="1">
    <source>
        <dbReference type="ARBA" id="ARBA00007198"/>
    </source>
</evidence>
<dbReference type="PANTHER" id="PTHR30041">
    <property type="entry name" value="ARSENATE REDUCTASE"/>
    <property type="match status" value="1"/>
</dbReference>
<dbReference type="OrthoDB" id="9790554at2"/>
<comment type="similarity">
    <text evidence="1 3 4">Belongs to the ArsC family.</text>
</comment>
<comment type="catalytic activity">
    <reaction evidence="4">
        <text>[glutaredoxin]-dithiol + arsenate + glutathione + H(+) = glutathionyl-S-S-[glutaredoxin] + arsenite + H2O</text>
        <dbReference type="Rhea" id="RHEA:22016"/>
        <dbReference type="Rhea" id="RHEA-COMP:10729"/>
        <dbReference type="Rhea" id="RHEA-COMP:17668"/>
        <dbReference type="ChEBI" id="CHEBI:15377"/>
        <dbReference type="ChEBI" id="CHEBI:15378"/>
        <dbReference type="ChEBI" id="CHEBI:29242"/>
        <dbReference type="ChEBI" id="CHEBI:29950"/>
        <dbReference type="ChEBI" id="CHEBI:48597"/>
        <dbReference type="ChEBI" id="CHEBI:57925"/>
        <dbReference type="ChEBI" id="CHEBI:146199"/>
        <dbReference type="EC" id="1.20.4.1"/>
    </reaction>
</comment>
<accession>A0A1M5PZL8</accession>
<dbReference type="EMBL" id="FQWD01000006">
    <property type="protein sequence ID" value="SHH07116.1"/>
    <property type="molecule type" value="Genomic_DNA"/>
</dbReference>
<dbReference type="RefSeq" id="WP_073324625.1">
    <property type="nucleotide sequence ID" value="NZ_FQWD01000006.1"/>
</dbReference>
<name>A0A1M5PZL8_9ALTE</name>
<gene>
    <name evidence="5" type="ORF">SAMN05216361_3674</name>
</gene>
<dbReference type="Gene3D" id="3.40.30.10">
    <property type="entry name" value="Glutaredoxin"/>
    <property type="match status" value="1"/>
</dbReference>
<dbReference type="PANTHER" id="PTHR30041:SF4">
    <property type="entry name" value="ARSENATE REDUCTASE"/>
    <property type="match status" value="1"/>
</dbReference>
<dbReference type="PROSITE" id="PS51353">
    <property type="entry name" value="ARSC"/>
    <property type="match status" value="1"/>
</dbReference>
<reference evidence="6" key="1">
    <citation type="submission" date="2016-11" db="EMBL/GenBank/DDBJ databases">
        <authorList>
            <person name="Varghese N."/>
            <person name="Submissions S."/>
        </authorList>
    </citation>
    <scope>NUCLEOTIDE SEQUENCE [LARGE SCALE GENOMIC DNA]</scope>
    <source>
        <strain evidence="6">CGMCC 1.8995</strain>
    </source>
</reference>
<dbReference type="Pfam" id="PF03960">
    <property type="entry name" value="ArsC"/>
    <property type="match status" value="1"/>
</dbReference>
<evidence type="ECO:0000256" key="3">
    <source>
        <dbReference type="PROSITE-ProRule" id="PRU01282"/>
    </source>
</evidence>
<evidence type="ECO:0000313" key="6">
    <source>
        <dbReference type="Proteomes" id="UP000184520"/>
    </source>
</evidence>
<evidence type="ECO:0000256" key="2">
    <source>
        <dbReference type="ARBA" id="ARBA00023002"/>
    </source>
</evidence>
<dbReference type="GO" id="GO:0008794">
    <property type="term" value="F:arsenate reductase (glutaredoxin) activity"/>
    <property type="evidence" value="ECO:0007669"/>
    <property type="project" value="UniProtKB-UniRule"/>
</dbReference>
<dbReference type="InterPro" id="IPR006659">
    <property type="entry name" value="Arsenate_reductase"/>
</dbReference>
<dbReference type="InterPro" id="IPR006660">
    <property type="entry name" value="Arsenate_reductase-like"/>
</dbReference>
<proteinExistence type="inferred from homology"/>
<dbReference type="STRING" id="634436.SAMN05216361_3674"/>
<sequence>MAELKILHNPRCSKSRQTLTLLQEKGYDPVVVEYLKQPLSEAEIRELFAKLGLDDVKSMMRVKEAEYKEAGLQQADTSDDERFAAMAAHPKLIERPVVINGDKAKIGRPPESVLDIL</sequence>
<dbReference type="AlphaFoldDB" id="A0A1M5PZL8"/>
<dbReference type="SUPFAM" id="SSF52833">
    <property type="entry name" value="Thioredoxin-like"/>
    <property type="match status" value="1"/>
</dbReference>
<dbReference type="CDD" id="cd03034">
    <property type="entry name" value="ArsC_ArsC"/>
    <property type="match status" value="1"/>
</dbReference>
<dbReference type="Proteomes" id="UP000184520">
    <property type="component" value="Unassembled WGS sequence"/>
</dbReference>
<evidence type="ECO:0000313" key="5">
    <source>
        <dbReference type="EMBL" id="SHH07116.1"/>
    </source>
</evidence>
<keyword evidence="2 4" id="KW-0560">Oxidoreductase</keyword>
<protein>
    <recommendedName>
        <fullName evidence="4">Arsenate reductase</fullName>
        <ecNumber evidence="4">1.20.4.1</ecNumber>
    </recommendedName>
</protein>
<organism evidence="5 6">
    <name type="scientific">Marisediminitalea aggregata</name>
    <dbReference type="NCBI Taxonomy" id="634436"/>
    <lineage>
        <taxon>Bacteria</taxon>
        <taxon>Pseudomonadati</taxon>
        <taxon>Pseudomonadota</taxon>
        <taxon>Gammaproteobacteria</taxon>
        <taxon>Alteromonadales</taxon>
        <taxon>Alteromonadaceae</taxon>
        <taxon>Marisediminitalea</taxon>
    </lineage>
</organism>
<evidence type="ECO:0000256" key="4">
    <source>
        <dbReference type="RuleBase" id="RU362029"/>
    </source>
</evidence>